<reference evidence="1" key="1">
    <citation type="submission" date="2019-08" db="EMBL/GenBank/DDBJ databases">
        <authorList>
            <person name="Kucharzyk K."/>
            <person name="Murdoch R.W."/>
            <person name="Higgins S."/>
            <person name="Loffler F."/>
        </authorList>
    </citation>
    <scope>NUCLEOTIDE SEQUENCE</scope>
</reference>
<dbReference type="AlphaFoldDB" id="A0A645FDR2"/>
<accession>A0A645FDR2</accession>
<proteinExistence type="predicted"/>
<protein>
    <submittedName>
        <fullName evidence="1">Uncharacterized protein</fullName>
    </submittedName>
</protein>
<organism evidence="1">
    <name type="scientific">bioreactor metagenome</name>
    <dbReference type="NCBI Taxonomy" id="1076179"/>
    <lineage>
        <taxon>unclassified sequences</taxon>
        <taxon>metagenomes</taxon>
        <taxon>ecological metagenomes</taxon>
    </lineage>
</organism>
<gene>
    <name evidence="1" type="ORF">SDC9_159765</name>
</gene>
<name>A0A645FDR2_9ZZZZ</name>
<sequence length="60" mass="6301">MGHIQTQLGQQVVGVLELFLGLAGEAYNDIGGNRNAGDAFADLVHQLAVLIGRIATAHVF</sequence>
<comment type="caution">
    <text evidence="1">The sequence shown here is derived from an EMBL/GenBank/DDBJ whole genome shotgun (WGS) entry which is preliminary data.</text>
</comment>
<dbReference type="EMBL" id="VSSQ01058794">
    <property type="protein sequence ID" value="MPN12447.1"/>
    <property type="molecule type" value="Genomic_DNA"/>
</dbReference>
<evidence type="ECO:0000313" key="1">
    <source>
        <dbReference type="EMBL" id="MPN12447.1"/>
    </source>
</evidence>